<dbReference type="EMBL" id="CVRI01000054">
    <property type="protein sequence ID" value="CRL00617.1"/>
    <property type="molecule type" value="Genomic_DNA"/>
</dbReference>
<dbReference type="AlphaFoldDB" id="A0A1J1IQ36"/>
<sequence>MEAFNGKPILLWIKILNQSLAKAKLAENIFIYKQDKGVIKQKNLLCFETAAHIAKELLLKLLSALSFTDNVLEKCVRN</sequence>
<proteinExistence type="predicted"/>
<gene>
    <name evidence="1" type="ORF">CLUMA_CG013877</name>
</gene>
<protein>
    <submittedName>
        <fullName evidence="1">CLUMA_CG013877, isoform A</fullName>
    </submittedName>
</protein>
<evidence type="ECO:0000313" key="2">
    <source>
        <dbReference type="Proteomes" id="UP000183832"/>
    </source>
</evidence>
<evidence type="ECO:0000313" key="1">
    <source>
        <dbReference type="EMBL" id="CRL00617.1"/>
    </source>
</evidence>
<keyword evidence="2" id="KW-1185">Reference proteome</keyword>
<reference evidence="1 2" key="1">
    <citation type="submission" date="2015-04" db="EMBL/GenBank/DDBJ databases">
        <authorList>
            <person name="Syromyatnikov M.Y."/>
            <person name="Popov V.N."/>
        </authorList>
    </citation>
    <scope>NUCLEOTIDE SEQUENCE [LARGE SCALE GENOMIC DNA]</scope>
</reference>
<accession>A0A1J1IQ36</accession>
<organism evidence="1 2">
    <name type="scientific">Clunio marinus</name>
    <dbReference type="NCBI Taxonomy" id="568069"/>
    <lineage>
        <taxon>Eukaryota</taxon>
        <taxon>Metazoa</taxon>
        <taxon>Ecdysozoa</taxon>
        <taxon>Arthropoda</taxon>
        <taxon>Hexapoda</taxon>
        <taxon>Insecta</taxon>
        <taxon>Pterygota</taxon>
        <taxon>Neoptera</taxon>
        <taxon>Endopterygota</taxon>
        <taxon>Diptera</taxon>
        <taxon>Nematocera</taxon>
        <taxon>Chironomoidea</taxon>
        <taxon>Chironomidae</taxon>
        <taxon>Clunio</taxon>
    </lineage>
</organism>
<dbReference type="Proteomes" id="UP000183832">
    <property type="component" value="Unassembled WGS sequence"/>
</dbReference>
<name>A0A1J1IQ36_9DIPT</name>